<comment type="activity regulation">
    <text evidence="9">Activated by a monovalent cation that binds near, but not in, the active site. The most likely occupant of the site in vivo is potassium. Ion binding induces a conformational change that may alter substrate affinity.</text>
</comment>
<accession>A0A3E4PMA4</accession>
<feature type="binding site" evidence="9">
    <location>
        <position position="147"/>
    </location>
    <ligand>
        <name>substrate</name>
    </ligand>
</feature>
<dbReference type="GO" id="GO:0046872">
    <property type="term" value="F:metal ion binding"/>
    <property type="evidence" value="ECO:0007669"/>
    <property type="project" value="UniProtKB-KW"/>
</dbReference>
<dbReference type="Proteomes" id="UP000261324">
    <property type="component" value="Unassembled WGS sequence"/>
</dbReference>
<evidence type="ECO:0000256" key="8">
    <source>
        <dbReference type="ARBA" id="ARBA00023277"/>
    </source>
</evidence>
<comment type="subunit">
    <text evidence="9">Homodimer.</text>
</comment>
<dbReference type="GO" id="GO:0005829">
    <property type="term" value="C:cytosol"/>
    <property type="evidence" value="ECO:0007669"/>
    <property type="project" value="TreeGrafter"/>
</dbReference>
<protein>
    <recommendedName>
        <fullName evidence="9">Ribokinase</fullName>
        <shortName evidence="9">RK</shortName>
        <ecNumber evidence="9">2.7.1.15</ecNumber>
    </recommendedName>
</protein>
<feature type="binding site" evidence="9">
    <location>
        <begin position="46"/>
        <end position="50"/>
    </location>
    <ligand>
        <name>substrate</name>
    </ligand>
</feature>
<dbReference type="InterPro" id="IPR002139">
    <property type="entry name" value="Ribo/fructo_kinase"/>
</dbReference>
<comment type="similarity">
    <text evidence="9">Belongs to the carbohydrate kinase PfkB family. Ribokinase subfamily.</text>
</comment>
<dbReference type="AlphaFoldDB" id="A0A3E4PMA4"/>
<dbReference type="GO" id="GO:0019303">
    <property type="term" value="P:D-ribose catabolic process"/>
    <property type="evidence" value="ECO:0007669"/>
    <property type="project" value="UniProtKB-UniRule"/>
</dbReference>
<keyword evidence="2 9" id="KW-0479">Metal-binding</keyword>
<evidence type="ECO:0000313" key="11">
    <source>
        <dbReference type="EMBL" id="RGK81053.1"/>
    </source>
</evidence>
<dbReference type="InterPro" id="IPR011877">
    <property type="entry name" value="Ribokinase"/>
</dbReference>
<dbReference type="InterPro" id="IPR011611">
    <property type="entry name" value="PfkB_dom"/>
</dbReference>
<dbReference type="PRINTS" id="PR00990">
    <property type="entry name" value="RIBOKINASE"/>
</dbReference>
<sequence>MVVNKTFGKIFCMGSIIMDVSIKCKEFPLVGETVYTPYFYEISPGGKGGNQATAAARMGGNVRILGRISDDTYGNELKINMQKNGIDISKLRIDSNEKSGVAFVWINEAGYNRIICSPAVNKKLSMEDIDNGLVDFEAGDILLATLESDLELLKYTFEKVKEKSGIIILDPSADKKNEIYLSIMGMVDIIKPNEIEAEMLTGITINDEDEAKKALEVLNKMGIKYPIISLGAKGIVYMKNNKVFHEQGIPVNAIDTTAAGDTFIGTLACEISKRKNLDDAVKIANKAAAICVQRMGAQKAIPYATEI</sequence>
<dbReference type="SUPFAM" id="SSF53613">
    <property type="entry name" value="Ribokinase-like"/>
    <property type="match status" value="1"/>
</dbReference>
<feature type="binding site" evidence="9">
    <location>
        <position position="294"/>
    </location>
    <ligand>
        <name>K(+)</name>
        <dbReference type="ChEBI" id="CHEBI:29103"/>
    </ligand>
</feature>
<feature type="binding site" evidence="9">
    <location>
        <begin position="229"/>
        <end position="234"/>
    </location>
    <ligand>
        <name>ATP</name>
        <dbReference type="ChEBI" id="CHEBI:30616"/>
    </ligand>
</feature>
<evidence type="ECO:0000256" key="2">
    <source>
        <dbReference type="ARBA" id="ARBA00022723"/>
    </source>
</evidence>
<comment type="caution">
    <text evidence="9">Lacks conserved residue(s) required for the propagation of feature annotation.</text>
</comment>
<feature type="binding site" evidence="9">
    <location>
        <position position="255"/>
    </location>
    <ligand>
        <name>K(+)</name>
        <dbReference type="ChEBI" id="CHEBI:29103"/>
    </ligand>
</feature>
<feature type="binding site" evidence="9">
    <location>
        <position position="291"/>
    </location>
    <ligand>
        <name>K(+)</name>
        <dbReference type="ChEBI" id="CHEBI:29103"/>
    </ligand>
</feature>
<evidence type="ECO:0000256" key="7">
    <source>
        <dbReference type="ARBA" id="ARBA00022958"/>
    </source>
</evidence>
<dbReference type="HAMAP" id="MF_01987">
    <property type="entry name" value="Ribokinase"/>
    <property type="match status" value="1"/>
</dbReference>
<feature type="active site" description="Proton acceptor" evidence="9">
    <location>
        <position position="261"/>
    </location>
</feature>
<dbReference type="UniPathway" id="UPA00916">
    <property type="reaction ID" value="UER00889"/>
</dbReference>
<keyword evidence="7 9" id="KW-0630">Potassium</keyword>
<feature type="binding site" evidence="9">
    <location>
        <position position="193"/>
    </location>
    <ligand>
        <name>ATP</name>
        <dbReference type="ChEBI" id="CHEBI:30616"/>
    </ligand>
</feature>
<dbReference type="EMBL" id="QSRA01000016">
    <property type="protein sequence ID" value="RGK81053.1"/>
    <property type="molecule type" value="Genomic_DNA"/>
</dbReference>
<evidence type="ECO:0000256" key="4">
    <source>
        <dbReference type="ARBA" id="ARBA00022777"/>
    </source>
</evidence>
<evidence type="ECO:0000256" key="1">
    <source>
        <dbReference type="ARBA" id="ARBA00022679"/>
    </source>
</evidence>
<dbReference type="PANTHER" id="PTHR10584:SF166">
    <property type="entry name" value="RIBOKINASE"/>
    <property type="match status" value="1"/>
</dbReference>
<dbReference type="CDD" id="cd01174">
    <property type="entry name" value="ribokinase"/>
    <property type="match status" value="1"/>
</dbReference>
<reference evidence="11 12" key="1">
    <citation type="submission" date="2018-08" db="EMBL/GenBank/DDBJ databases">
        <title>A genome reference for cultivated species of the human gut microbiota.</title>
        <authorList>
            <person name="Zou Y."/>
            <person name="Xue W."/>
            <person name="Luo G."/>
        </authorList>
    </citation>
    <scope>NUCLEOTIDE SEQUENCE [LARGE SCALE GENOMIC DNA]</scope>
    <source>
        <strain evidence="11 12">TF09-3</strain>
    </source>
</reference>
<dbReference type="Pfam" id="PF00294">
    <property type="entry name" value="PfkB"/>
    <property type="match status" value="1"/>
</dbReference>
<keyword evidence="1 9" id="KW-0808">Transferase</keyword>
<feature type="binding site" evidence="9">
    <location>
        <begin position="17"/>
        <end position="19"/>
    </location>
    <ligand>
        <name>substrate</name>
    </ligand>
</feature>
<comment type="catalytic activity">
    <reaction evidence="9">
        <text>D-ribose + ATP = D-ribose 5-phosphate + ADP + H(+)</text>
        <dbReference type="Rhea" id="RHEA:13697"/>
        <dbReference type="ChEBI" id="CHEBI:15378"/>
        <dbReference type="ChEBI" id="CHEBI:30616"/>
        <dbReference type="ChEBI" id="CHEBI:47013"/>
        <dbReference type="ChEBI" id="CHEBI:78346"/>
        <dbReference type="ChEBI" id="CHEBI:456216"/>
        <dbReference type="EC" id="2.7.1.15"/>
    </reaction>
</comment>
<comment type="subcellular location">
    <subcellularLocation>
        <location evidence="9">Cytoplasm</location>
    </subcellularLocation>
</comment>
<proteinExistence type="inferred from homology"/>
<dbReference type="PANTHER" id="PTHR10584">
    <property type="entry name" value="SUGAR KINASE"/>
    <property type="match status" value="1"/>
</dbReference>
<keyword evidence="5 9" id="KW-0067">ATP-binding</keyword>
<feature type="binding site" evidence="9">
    <location>
        <position position="257"/>
    </location>
    <ligand>
        <name>K(+)</name>
        <dbReference type="ChEBI" id="CHEBI:29103"/>
    </ligand>
</feature>
<feature type="binding site" evidence="9">
    <location>
        <position position="261"/>
    </location>
    <ligand>
        <name>substrate</name>
    </ligand>
</feature>
<keyword evidence="8 9" id="KW-0119">Carbohydrate metabolism</keyword>
<keyword evidence="4 9" id="KW-0418">Kinase</keyword>
<dbReference type="Gene3D" id="3.40.1190.20">
    <property type="match status" value="1"/>
</dbReference>
<dbReference type="RefSeq" id="WP_117660405.1">
    <property type="nucleotide sequence ID" value="NZ_QSRA01000016.1"/>
</dbReference>
<organism evidence="11 12">
    <name type="scientific">Dorea formicigenerans</name>
    <dbReference type="NCBI Taxonomy" id="39486"/>
    <lineage>
        <taxon>Bacteria</taxon>
        <taxon>Bacillati</taxon>
        <taxon>Bacillota</taxon>
        <taxon>Clostridia</taxon>
        <taxon>Lachnospirales</taxon>
        <taxon>Lachnospiraceae</taxon>
        <taxon>Dorea</taxon>
    </lineage>
</organism>
<feature type="binding site" evidence="9">
    <location>
        <position position="296"/>
    </location>
    <ligand>
        <name>K(+)</name>
        <dbReference type="ChEBI" id="CHEBI:29103"/>
    </ligand>
</feature>
<evidence type="ECO:0000256" key="6">
    <source>
        <dbReference type="ARBA" id="ARBA00022842"/>
    </source>
</evidence>
<feature type="binding site" evidence="9">
    <location>
        <begin position="260"/>
        <end position="261"/>
    </location>
    <ligand>
        <name>ATP</name>
        <dbReference type="ChEBI" id="CHEBI:30616"/>
    </ligand>
</feature>
<comment type="caution">
    <text evidence="11">The sequence shown here is derived from an EMBL/GenBank/DDBJ whole genome shotgun (WGS) entry which is preliminary data.</text>
</comment>
<feature type="binding site" evidence="9">
    <location>
        <position position="285"/>
    </location>
    <ligand>
        <name>ATP</name>
        <dbReference type="ChEBI" id="CHEBI:30616"/>
    </ligand>
</feature>
<dbReference type="GO" id="GO:0005524">
    <property type="term" value="F:ATP binding"/>
    <property type="evidence" value="ECO:0007669"/>
    <property type="project" value="UniProtKB-UniRule"/>
</dbReference>
<gene>
    <name evidence="9" type="primary">rbsK</name>
    <name evidence="11" type="ORF">DXC93_11685</name>
</gene>
<dbReference type="InterPro" id="IPR029056">
    <property type="entry name" value="Ribokinase-like"/>
</dbReference>
<evidence type="ECO:0000256" key="3">
    <source>
        <dbReference type="ARBA" id="ARBA00022741"/>
    </source>
</evidence>
<evidence type="ECO:0000259" key="10">
    <source>
        <dbReference type="Pfam" id="PF00294"/>
    </source>
</evidence>
<evidence type="ECO:0000256" key="5">
    <source>
        <dbReference type="ARBA" id="ARBA00022840"/>
    </source>
</evidence>
<dbReference type="EC" id="2.7.1.15" evidence="9"/>
<name>A0A3E4PMA4_9FIRM</name>
<evidence type="ECO:0000313" key="12">
    <source>
        <dbReference type="Proteomes" id="UP000261324"/>
    </source>
</evidence>
<feature type="domain" description="Carbohydrate kinase PfkB" evidence="10">
    <location>
        <begin position="9"/>
        <end position="302"/>
    </location>
</feature>
<keyword evidence="3 9" id="KW-0547">Nucleotide-binding</keyword>
<keyword evidence="9" id="KW-0963">Cytoplasm</keyword>
<comment type="pathway">
    <text evidence="9">Carbohydrate metabolism; D-ribose degradation; D-ribose 5-phosphate from beta-D-ribopyranose: step 2/2.</text>
</comment>
<comment type="function">
    <text evidence="9">Catalyzes the phosphorylation of ribose at O-5 in a reaction requiring ATP and magnesium. The resulting D-ribose-5-phosphate can then be used either for sythesis of nucleotides, histidine, and tryptophan, or as a component of the pentose phosphate pathway.</text>
</comment>
<keyword evidence="6 9" id="KW-0460">Magnesium</keyword>
<evidence type="ECO:0000256" key="9">
    <source>
        <dbReference type="HAMAP-Rule" id="MF_01987"/>
    </source>
</evidence>
<dbReference type="GO" id="GO:0004747">
    <property type="term" value="F:ribokinase activity"/>
    <property type="evidence" value="ECO:0007669"/>
    <property type="project" value="UniProtKB-UniRule"/>
</dbReference>
<comment type="cofactor">
    <cofactor evidence="9">
        <name>Mg(2+)</name>
        <dbReference type="ChEBI" id="CHEBI:18420"/>
    </cofactor>
    <text evidence="9">Requires a divalent cation, most likely magnesium in vivo, as an electrophilic catalyst to aid phosphoryl group transfer. It is the chelate of the metal and the nucleotide that is the actual substrate.</text>
</comment>